<evidence type="ECO:0000259" key="10">
    <source>
        <dbReference type="Pfam" id="PF10502"/>
    </source>
</evidence>
<feature type="active site" evidence="7">
    <location>
        <position position="35"/>
    </location>
</feature>
<dbReference type="Gene3D" id="2.10.109.10">
    <property type="entry name" value="Umud Fragment, subunit A"/>
    <property type="match status" value="1"/>
</dbReference>
<dbReference type="InterPro" id="IPR036286">
    <property type="entry name" value="LexA/Signal_pep-like_sf"/>
</dbReference>
<evidence type="ECO:0000256" key="2">
    <source>
        <dbReference type="ARBA" id="ARBA00004401"/>
    </source>
</evidence>
<dbReference type="PANTHER" id="PTHR43390">
    <property type="entry name" value="SIGNAL PEPTIDASE I"/>
    <property type="match status" value="1"/>
</dbReference>
<evidence type="ECO:0000313" key="13">
    <source>
        <dbReference type="Proteomes" id="UP000886597"/>
    </source>
</evidence>
<keyword evidence="14" id="KW-1185">Reference proteome</keyword>
<dbReference type="NCBIfam" id="TIGR02227">
    <property type="entry name" value="sigpep_I_bact"/>
    <property type="match status" value="1"/>
</dbReference>
<dbReference type="GO" id="GO:0005886">
    <property type="term" value="C:plasma membrane"/>
    <property type="evidence" value="ECO:0007669"/>
    <property type="project" value="UniProtKB-SubCell"/>
</dbReference>
<gene>
    <name evidence="12" type="primary">lepB_1</name>
    <name evidence="11" type="ORF">TK11N_01470</name>
    <name evidence="12" type="ORF">TK2N_02120</name>
</gene>
<evidence type="ECO:0000256" key="5">
    <source>
        <dbReference type="ARBA" id="ARBA00022670"/>
    </source>
</evidence>
<feature type="active site" evidence="7">
    <location>
        <position position="74"/>
    </location>
</feature>
<evidence type="ECO:0000256" key="4">
    <source>
        <dbReference type="ARBA" id="ARBA00013208"/>
    </source>
</evidence>
<dbReference type="InterPro" id="IPR019757">
    <property type="entry name" value="Pept_S26A_signal_pept_1_Lys-AS"/>
</dbReference>
<keyword evidence="5 8" id="KW-0645">Protease</keyword>
<dbReference type="PANTHER" id="PTHR43390:SF1">
    <property type="entry name" value="CHLOROPLAST PROCESSING PEPTIDASE"/>
    <property type="match status" value="1"/>
</dbReference>
<dbReference type="InterPro" id="IPR019758">
    <property type="entry name" value="Pept_S26A_signal_pept_1_CS"/>
</dbReference>
<evidence type="ECO:0000256" key="9">
    <source>
        <dbReference type="RuleBase" id="RU362042"/>
    </source>
</evidence>
<dbReference type="RefSeq" id="WP_202583436.1">
    <property type="nucleotide sequence ID" value="NZ_BKBO01000002.1"/>
</dbReference>
<dbReference type="InterPro" id="IPR000223">
    <property type="entry name" value="Pept_S26A_signal_pept_1"/>
</dbReference>
<accession>A0AAN4UAH8</accession>
<name>A0AAN4UAH8_9ENTE</name>
<dbReference type="GO" id="GO:0006465">
    <property type="term" value="P:signal peptide processing"/>
    <property type="evidence" value="ECO:0007669"/>
    <property type="project" value="InterPro"/>
</dbReference>
<dbReference type="Proteomes" id="UP000886597">
    <property type="component" value="Unassembled WGS sequence"/>
</dbReference>
<keyword evidence="6 8" id="KW-0378">Hydrolase</keyword>
<evidence type="ECO:0000256" key="3">
    <source>
        <dbReference type="ARBA" id="ARBA00009370"/>
    </source>
</evidence>
<dbReference type="EC" id="3.4.21.89" evidence="4 8"/>
<reference evidence="12" key="1">
    <citation type="submission" date="2019-08" db="EMBL/GenBank/DDBJ databases">
        <authorList>
            <person name="Ishikawa M."/>
            <person name="Suzuki T."/>
            <person name="Matsutani M."/>
        </authorList>
    </citation>
    <scope>NUCLEOTIDE SEQUENCE</scope>
    <source>
        <strain evidence="12">7C1</strain>
        <strain evidence="11">8C4</strain>
    </source>
</reference>
<evidence type="ECO:0000256" key="7">
    <source>
        <dbReference type="PIRSR" id="PIRSR600223-1"/>
    </source>
</evidence>
<sequence>MKEFIKNWGIFFVLAALFIALRIFIIVPVTVNGHSMDPTLADGQKLITYQLSNIERFDIVTTKEPDDLDKLAVKRVIGLPGDRVQMQDDVLTINGEEVDESYLEPYQQEFAEDQLQSAYSYNPAFQEIAENADAFTSDFTYVVPENNYFVLGDNRLISKDSRAFGFVDQSMIEGEAVLRYWPLNEISTMR</sequence>
<dbReference type="InterPro" id="IPR019533">
    <property type="entry name" value="Peptidase_S26"/>
</dbReference>
<dbReference type="PRINTS" id="PR00727">
    <property type="entry name" value="LEADERPTASE"/>
</dbReference>
<feature type="domain" description="Peptidase S26" evidence="10">
    <location>
        <begin position="7"/>
        <end position="181"/>
    </location>
</feature>
<evidence type="ECO:0000256" key="6">
    <source>
        <dbReference type="ARBA" id="ARBA00022801"/>
    </source>
</evidence>
<dbReference type="PROSITE" id="PS00760">
    <property type="entry name" value="SPASE_I_2"/>
    <property type="match status" value="1"/>
</dbReference>
<dbReference type="EMBL" id="BKBQ01000002">
    <property type="protein sequence ID" value="GEQ53368.1"/>
    <property type="molecule type" value="Genomic_DNA"/>
</dbReference>
<dbReference type="GO" id="GO:0004252">
    <property type="term" value="F:serine-type endopeptidase activity"/>
    <property type="evidence" value="ECO:0007669"/>
    <property type="project" value="InterPro"/>
</dbReference>
<organism evidence="12 13">
    <name type="scientific">Tetragenococcus koreensis</name>
    <dbReference type="NCBI Taxonomy" id="290335"/>
    <lineage>
        <taxon>Bacteria</taxon>
        <taxon>Bacillati</taxon>
        <taxon>Bacillota</taxon>
        <taxon>Bacilli</taxon>
        <taxon>Lactobacillales</taxon>
        <taxon>Enterococcaceae</taxon>
        <taxon>Tetragenococcus</taxon>
    </lineage>
</organism>
<dbReference type="Proteomes" id="UP000886607">
    <property type="component" value="Unassembled WGS sequence"/>
</dbReference>
<comment type="catalytic activity">
    <reaction evidence="1 8">
        <text>Cleavage of hydrophobic, N-terminal signal or leader sequences from secreted and periplasmic proteins.</text>
        <dbReference type="EC" id="3.4.21.89"/>
    </reaction>
</comment>
<comment type="subcellular location">
    <subcellularLocation>
        <location evidence="2">Cell membrane</location>
        <topology evidence="2">Single-pass type II membrane protein</topology>
    </subcellularLocation>
    <subcellularLocation>
        <location evidence="9">Membrane</location>
        <topology evidence="9">Single-pass type II membrane protein</topology>
    </subcellularLocation>
</comment>
<dbReference type="EMBL" id="BKBO01000002">
    <property type="protein sequence ID" value="GEQ48295.1"/>
    <property type="molecule type" value="Genomic_DNA"/>
</dbReference>
<dbReference type="PROSITE" id="PS00501">
    <property type="entry name" value="SPASE_I_1"/>
    <property type="match status" value="1"/>
</dbReference>
<dbReference type="SUPFAM" id="SSF51306">
    <property type="entry name" value="LexA/Signal peptidase"/>
    <property type="match status" value="1"/>
</dbReference>
<evidence type="ECO:0000313" key="12">
    <source>
        <dbReference type="EMBL" id="GEQ53368.1"/>
    </source>
</evidence>
<protein>
    <recommendedName>
        <fullName evidence="4 8">Signal peptidase I</fullName>
        <ecNumber evidence="4 8">3.4.21.89</ecNumber>
    </recommendedName>
</protein>
<evidence type="ECO:0000313" key="11">
    <source>
        <dbReference type="EMBL" id="GEQ48295.1"/>
    </source>
</evidence>
<proteinExistence type="inferred from homology"/>
<dbReference type="Pfam" id="PF10502">
    <property type="entry name" value="Peptidase_S26"/>
    <property type="match status" value="1"/>
</dbReference>
<reference evidence="12" key="2">
    <citation type="journal article" date="2020" name="Int. Dairy J.">
        <title>Lactic acid bacterial diversity in Brie cheese focusing on salt concentration and pH of isolation medium and characterisation of halophilic and alkaliphilic lactic acid bacterial isolates.</title>
        <authorList>
            <person name="Unno R."/>
            <person name="Matsutani M."/>
            <person name="Suzuki T."/>
            <person name="Kodama K."/>
            <person name="Matsushita H."/>
            <person name="Yamasato K."/>
            <person name="Koizumi Y."/>
            <person name="Ishikawa M."/>
        </authorList>
    </citation>
    <scope>NUCLEOTIDE SEQUENCE</scope>
    <source>
        <strain evidence="12">7C1</strain>
        <strain evidence="11">8C4</strain>
    </source>
</reference>
<evidence type="ECO:0000313" key="14">
    <source>
        <dbReference type="Proteomes" id="UP000886607"/>
    </source>
</evidence>
<dbReference type="AlphaFoldDB" id="A0AAN4UAH8"/>
<comment type="similarity">
    <text evidence="3 9">Belongs to the peptidase S26 family.</text>
</comment>
<dbReference type="GO" id="GO:0009003">
    <property type="term" value="F:signal peptidase activity"/>
    <property type="evidence" value="ECO:0007669"/>
    <property type="project" value="UniProtKB-EC"/>
</dbReference>
<dbReference type="CDD" id="cd06530">
    <property type="entry name" value="S26_SPase_I"/>
    <property type="match status" value="1"/>
</dbReference>
<evidence type="ECO:0000256" key="1">
    <source>
        <dbReference type="ARBA" id="ARBA00000677"/>
    </source>
</evidence>
<evidence type="ECO:0000256" key="8">
    <source>
        <dbReference type="RuleBase" id="RU003993"/>
    </source>
</evidence>
<dbReference type="InterPro" id="IPR019756">
    <property type="entry name" value="Pept_S26A_signal_pept_1_Ser-AS"/>
</dbReference>
<comment type="caution">
    <text evidence="12">The sequence shown here is derived from an EMBL/GenBank/DDBJ whole genome shotgun (WGS) entry which is preliminary data.</text>
</comment>
<dbReference type="PROSITE" id="PS00761">
    <property type="entry name" value="SPASE_I_3"/>
    <property type="match status" value="1"/>
</dbReference>